<sequence>MVVRHPGPETPGAAVIDNGSLFRLPGKRQQQWRPSASAHYERSSRRPSPSSLDQDWSTVRVESTRLPPDKEEEGRASARMGPGNTSEGLVLDCAPVGDKATAEPRICSPHVFSAASRALVCQRVLSRCQFDHGWPACGRAHMQSWPHLSTLVTGQGLPEERPRSFPGRPPSPTSRAGRDLASDLSAAR</sequence>
<organism evidence="2 3">
    <name type="scientific">Purpureocillium lilacinum</name>
    <name type="common">Paecilomyces lilacinus</name>
    <dbReference type="NCBI Taxonomy" id="33203"/>
    <lineage>
        <taxon>Eukaryota</taxon>
        <taxon>Fungi</taxon>
        <taxon>Dikarya</taxon>
        <taxon>Ascomycota</taxon>
        <taxon>Pezizomycotina</taxon>
        <taxon>Sordariomycetes</taxon>
        <taxon>Hypocreomycetidae</taxon>
        <taxon>Hypocreales</taxon>
        <taxon>Ophiocordycipitaceae</taxon>
        <taxon>Purpureocillium</taxon>
    </lineage>
</organism>
<feature type="compositionally biased region" description="Polar residues" evidence="1">
    <location>
        <begin position="52"/>
        <end position="61"/>
    </location>
</feature>
<dbReference type="Proteomes" id="UP000245956">
    <property type="component" value="Unassembled WGS sequence"/>
</dbReference>
<dbReference type="AlphaFoldDB" id="A0A2U3DRU7"/>
<dbReference type="EMBL" id="LCWV01000041">
    <property type="protein sequence ID" value="PWI64969.1"/>
    <property type="molecule type" value="Genomic_DNA"/>
</dbReference>
<evidence type="ECO:0000313" key="2">
    <source>
        <dbReference type="EMBL" id="PWI64969.1"/>
    </source>
</evidence>
<feature type="region of interest" description="Disordered" evidence="1">
    <location>
        <begin position="1"/>
        <end position="87"/>
    </location>
</feature>
<gene>
    <name evidence="2" type="ORF">PCL_08420</name>
</gene>
<reference evidence="2 3" key="1">
    <citation type="journal article" date="2016" name="Front. Microbiol.">
        <title>Genome and transcriptome sequences reveal the specific parasitism of the nematophagous Purpureocillium lilacinum 36-1.</title>
        <authorList>
            <person name="Xie J."/>
            <person name="Li S."/>
            <person name="Mo C."/>
            <person name="Xiao X."/>
            <person name="Peng D."/>
            <person name="Wang G."/>
            <person name="Xiao Y."/>
        </authorList>
    </citation>
    <scope>NUCLEOTIDE SEQUENCE [LARGE SCALE GENOMIC DNA]</scope>
    <source>
        <strain evidence="2 3">36-1</strain>
    </source>
</reference>
<feature type="region of interest" description="Disordered" evidence="1">
    <location>
        <begin position="153"/>
        <end position="188"/>
    </location>
</feature>
<evidence type="ECO:0000313" key="3">
    <source>
        <dbReference type="Proteomes" id="UP000245956"/>
    </source>
</evidence>
<feature type="compositionally biased region" description="Basic and acidic residues" evidence="1">
    <location>
        <begin position="67"/>
        <end position="76"/>
    </location>
</feature>
<comment type="caution">
    <text evidence="2">The sequence shown here is derived from an EMBL/GenBank/DDBJ whole genome shotgun (WGS) entry which is preliminary data.</text>
</comment>
<name>A0A2U3DRU7_PURLI</name>
<proteinExistence type="predicted"/>
<accession>A0A2U3DRU7</accession>
<protein>
    <submittedName>
        <fullName evidence="2">Uncharacterized protein</fullName>
    </submittedName>
</protein>
<evidence type="ECO:0000256" key="1">
    <source>
        <dbReference type="SAM" id="MobiDB-lite"/>
    </source>
</evidence>